<dbReference type="STRING" id="1353009.A0A1Y2J5G1"/>
<dbReference type="PROSITE" id="PS50966">
    <property type="entry name" value="ZF_SWIM"/>
    <property type="match status" value="1"/>
</dbReference>
<evidence type="ECO:0000256" key="1">
    <source>
        <dbReference type="PROSITE-ProRule" id="PRU00175"/>
    </source>
</evidence>
<evidence type="ECO:0000256" key="2">
    <source>
        <dbReference type="SAM" id="MobiDB-lite"/>
    </source>
</evidence>
<keyword evidence="1" id="KW-0862">Zinc</keyword>
<evidence type="ECO:0008006" key="7">
    <source>
        <dbReference type="Google" id="ProtNLM"/>
    </source>
</evidence>
<dbReference type="PANTHER" id="PTHR21540">
    <property type="entry name" value="RING FINGER AND SWIM DOMAIN-CONTAINING PROTEIN 2"/>
    <property type="match status" value="1"/>
</dbReference>
<reference evidence="5 6" key="1">
    <citation type="journal article" date="2015" name="Biotechnol. Biofuels">
        <title>Enhanced degradation of softwood versus hardwood by the white-rot fungus Pycnoporus coccineus.</title>
        <authorList>
            <person name="Couturier M."/>
            <person name="Navarro D."/>
            <person name="Chevret D."/>
            <person name="Henrissat B."/>
            <person name="Piumi F."/>
            <person name="Ruiz-Duenas F.J."/>
            <person name="Martinez A.T."/>
            <person name="Grigoriev I.V."/>
            <person name="Riley R."/>
            <person name="Lipzen A."/>
            <person name="Berrin J.G."/>
            <person name="Master E.R."/>
            <person name="Rosso M.N."/>
        </authorList>
    </citation>
    <scope>NUCLEOTIDE SEQUENCE [LARGE SCALE GENOMIC DNA]</scope>
    <source>
        <strain evidence="5 6">BRFM310</strain>
    </source>
</reference>
<feature type="domain" description="SWIM-type" evidence="4">
    <location>
        <begin position="121"/>
        <end position="153"/>
    </location>
</feature>
<feature type="domain" description="RING-type" evidence="3">
    <location>
        <begin position="222"/>
        <end position="269"/>
    </location>
</feature>
<dbReference type="PANTHER" id="PTHR21540:SF0">
    <property type="entry name" value="PHD FAMILY PROTEIN"/>
    <property type="match status" value="1"/>
</dbReference>
<dbReference type="Gene3D" id="3.30.40.10">
    <property type="entry name" value="Zinc/RING finger domain, C3HC4 (zinc finger)"/>
    <property type="match status" value="1"/>
</dbReference>
<keyword evidence="1" id="KW-0863">Zinc-finger</keyword>
<dbReference type="InterPro" id="IPR039903">
    <property type="entry name" value="Zswim2"/>
</dbReference>
<evidence type="ECO:0000259" key="3">
    <source>
        <dbReference type="PROSITE" id="PS50089"/>
    </source>
</evidence>
<dbReference type="Proteomes" id="UP000193067">
    <property type="component" value="Unassembled WGS sequence"/>
</dbReference>
<evidence type="ECO:0000259" key="4">
    <source>
        <dbReference type="PROSITE" id="PS50966"/>
    </source>
</evidence>
<proteinExistence type="predicted"/>
<keyword evidence="6" id="KW-1185">Reference proteome</keyword>
<dbReference type="InterPro" id="IPR001841">
    <property type="entry name" value="Znf_RING"/>
</dbReference>
<gene>
    <name evidence="5" type="ORF">PYCCODRAFT_1429709</name>
</gene>
<dbReference type="InterPro" id="IPR013083">
    <property type="entry name" value="Znf_RING/FYVE/PHD"/>
</dbReference>
<dbReference type="Pfam" id="PF04434">
    <property type="entry name" value="SWIM"/>
    <property type="match status" value="1"/>
</dbReference>
<dbReference type="EMBL" id="KZ084086">
    <property type="protein sequence ID" value="OSD08649.1"/>
    <property type="molecule type" value="Genomic_DNA"/>
</dbReference>
<feature type="region of interest" description="Disordered" evidence="2">
    <location>
        <begin position="37"/>
        <end position="72"/>
    </location>
</feature>
<dbReference type="OrthoDB" id="2122982at2759"/>
<sequence length="329" mass="36534">MAPRKRKADDDPYAEWATTAAGSSSYAYSGAYTPVAGSSSNPITVDSPPQKSTVKRQRKAKDPNAPVPEKRGAIFKKSCPQNIIERVRRVMEQRFFMVDRRREGNELREEFSVLGSTGNVYTVVIDKKPSCNCPDAMKGNHCKHILFVFLKVLQVSQKSEYWYQKALLTSELEEIFANAPRAPSAVAHDRIRNAYAQATGKAVASTSRTNAKKRIPGEDDDCPVCYENMHGIAEKLLTFCEECGNGLHLQCFQEWARIAKGGVTCVFCRAKWIAPPIAGASNSSGRFSEGYLNLADVAGVSPVRDTSSYYHGPTRGRRYHGFRESADYL</sequence>
<name>A0A1Y2J5G1_TRAC3</name>
<dbReference type="AlphaFoldDB" id="A0A1Y2J5G1"/>
<protein>
    <recommendedName>
        <fullName evidence="7">SWIM-type domain-containing protein</fullName>
    </recommendedName>
</protein>
<dbReference type="InterPro" id="IPR007527">
    <property type="entry name" value="Znf_SWIM"/>
</dbReference>
<evidence type="ECO:0000313" key="5">
    <source>
        <dbReference type="EMBL" id="OSD08649.1"/>
    </source>
</evidence>
<dbReference type="SUPFAM" id="SSF57850">
    <property type="entry name" value="RING/U-box"/>
    <property type="match status" value="1"/>
</dbReference>
<evidence type="ECO:0000313" key="6">
    <source>
        <dbReference type="Proteomes" id="UP000193067"/>
    </source>
</evidence>
<dbReference type="GO" id="GO:0061630">
    <property type="term" value="F:ubiquitin protein ligase activity"/>
    <property type="evidence" value="ECO:0007669"/>
    <property type="project" value="InterPro"/>
</dbReference>
<dbReference type="PROSITE" id="PS50089">
    <property type="entry name" value="ZF_RING_2"/>
    <property type="match status" value="1"/>
</dbReference>
<keyword evidence="1" id="KW-0479">Metal-binding</keyword>
<accession>A0A1Y2J5G1</accession>
<dbReference type="GO" id="GO:0008270">
    <property type="term" value="F:zinc ion binding"/>
    <property type="evidence" value="ECO:0007669"/>
    <property type="project" value="UniProtKB-KW"/>
</dbReference>
<organism evidence="5 6">
    <name type="scientific">Trametes coccinea (strain BRFM310)</name>
    <name type="common">Pycnoporus coccineus</name>
    <dbReference type="NCBI Taxonomy" id="1353009"/>
    <lineage>
        <taxon>Eukaryota</taxon>
        <taxon>Fungi</taxon>
        <taxon>Dikarya</taxon>
        <taxon>Basidiomycota</taxon>
        <taxon>Agaricomycotina</taxon>
        <taxon>Agaricomycetes</taxon>
        <taxon>Polyporales</taxon>
        <taxon>Polyporaceae</taxon>
        <taxon>Trametes</taxon>
    </lineage>
</organism>
<feature type="compositionally biased region" description="Polar residues" evidence="2">
    <location>
        <begin position="37"/>
        <end position="52"/>
    </location>
</feature>